<dbReference type="GO" id="GO:0046872">
    <property type="term" value="F:metal ion binding"/>
    <property type="evidence" value="ECO:0007669"/>
    <property type="project" value="UniProtKB-KW"/>
</dbReference>
<feature type="domain" description="Carbohydrate kinase PfkB" evidence="8">
    <location>
        <begin position="723"/>
        <end position="788"/>
    </location>
</feature>
<evidence type="ECO:0000256" key="6">
    <source>
        <dbReference type="ARBA" id="ARBA00023239"/>
    </source>
</evidence>
<dbReference type="EMBL" id="MU155185">
    <property type="protein sequence ID" value="KAF9480993.1"/>
    <property type="molecule type" value="Genomic_DNA"/>
</dbReference>
<sequence>MPFLRGLKPPRSFIKRSLSSWSQLRTIRARDAPIDLHPEVEDALAHNKPVVALETALVTHGLPYPQSLEVPLMLEDVVRSTGAIPATIGILGGRVKVGLERYELDRLAGRKAGSKLAKVSRRDIAAAIALECDGGTTCSATLVFAALAGIKVFATGGLGGVHRGGENSMDVSADLQELTRCPVGLVSSGVKSILDIKRTLEYLETLGVPVISYGESREFPAFFSRHSGHNVSWNIEDPATAAQLLYTQWQLGLKNGALIAVPIPEEYEEEGERIQKFVNQAVRESEENGMNKSGKDATPWLLSRIAELTGGTSLTSNIALLKNTALVGGQIAVSYQKLANESFHDSLTEKAFPPPPPITHGKTTEAAPGLFTFNDHKAKPEAEQHQPSASVVVIGSAALDITAQEKPDTNSALARHSTAPGHVRLSLGGVARNIAEASHRIMQAQFPELSSVLLAPVGFDAFGHILVDEHAAFGMRSDGLVRRPEDMTAVCNMVLDSTGTLVGGVADMSIMDSVKGIDITEQLSKHKPKIAALDGNLLPITVDEIVQYCNKHKIPILFEPTSTIKSTVILPALVTALKNKKSSPAPIAFCTPNLLELTQLYETAQSESFDLMNHPSWWSTINSLNLGTAFRMDLDHLARKPVSDHDETQGSLSFLIDEGIAQKALRLLPFFQHIVIKCGMQGVVVAMRIDGKDAESSGWVNERSNTRQRHVVAHGTSKEIVVLQHIPSLPIEAVANVTGAGDSFVGALLATLANDLHALYHPKTLHDAILTAQKAAVLTLQSHSAVSPLLSSMYKN</sequence>
<protein>
    <submittedName>
        <fullName evidence="9">Indigoidine synthase A-like protein</fullName>
    </submittedName>
</protein>
<evidence type="ECO:0000259" key="8">
    <source>
        <dbReference type="Pfam" id="PF00294"/>
    </source>
</evidence>
<evidence type="ECO:0000256" key="1">
    <source>
        <dbReference type="ARBA" id="ARBA00022679"/>
    </source>
</evidence>
<dbReference type="AlphaFoldDB" id="A0A9P5Z3Z3"/>
<evidence type="ECO:0000256" key="2">
    <source>
        <dbReference type="ARBA" id="ARBA00022723"/>
    </source>
</evidence>
<dbReference type="GO" id="GO:0005737">
    <property type="term" value="C:cytoplasm"/>
    <property type="evidence" value="ECO:0007669"/>
    <property type="project" value="TreeGrafter"/>
</dbReference>
<dbReference type="GO" id="GO:0016301">
    <property type="term" value="F:kinase activity"/>
    <property type="evidence" value="ECO:0007669"/>
    <property type="project" value="UniProtKB-KW"/>
</dbReference>
<dbReference type="PANTHER" id="PTHR42909:SF1">
    <property type="entry name" value="CARBOHYDRATE KINASE PFKB DOMAIN-CONTAINING PROTEIN"/>
    <property type="match status" value="1"/>
</dbReference>
<dbReference type="Pfam" id="PF04227">
    <property type="entry name" value="Indigoidine_A"/>
    <property type="match status" value="1"/>
</dbReference>
<dbReference type="GO" id="GO:0016798">
    <property type="term" value="F:hydrolase activity, acting on glycosyl bonds"/>
    <property type="evidence" value="ECO:0007669"/>
    <property type="project" value="UniProtKB-KW"/>
</dbReference>
<evidence type="ECO:0000256" key="3">
    <source>
        <dbReference type="ARBA" id="ARBA00022777"/>
    </source>
</evidence>
<keyword evidence="2" id="KW-0479">Metal-binding</keyword>
<dbReference type="GO" id="GO:0004730">
    <property type="term" value="F:pseudouridylate synthase activity"/>
    <property type="evidence" value="ECO:0007669"/>
    <property type="project" value="InterPro"/>
</dbReference>
<proteinExistence type="inferred from homology"/>
<dbReference type="Pfam" id="PF00294">
    <property type="entry name" value="PfkB"/>
    <property type="match status" value="1"/>
</dbReference>
<dbReference type="OrthoDB" id="198885at2759"/>
<dbReference type="InterPro" id="IPR002173">
    <property type="entry name" value="Carboh/pur_kinase_PfkB_CS"/>
</dbReference>
<keyword evidence="6" id="KW-0456">Lyase</keyword>
<name>A0A9P5Z3Z3_9AGAR</name>
<dbReference type="Gene3D" id="3.40.1790.10">
    <property type="entry name" value="Indigoidine synthase domain"/>
    <property type="match status" value="1"/>
</dbReference>
<evidence type="ECO:0000313" key="9">
    <source>
        <dbReference type="EMBL" id="KAF9480993.1"/>
    </source>
</evidence>
<dbReference type="PROSITE" id="PS00584">
    <property type="entry name" value="PFKB_KINASES_2"/>
    <property type="match status" value="1"/>
</dbReference>
<keyword evidence="5" id="KW-0464">Manganese</keyword>
<dbReference type="Gene3D" id="3.40.1190.20">
    <property type="match status" value="1"/>
</dbReference>
<keyword evidence="7" id="KW-0326">Glycosidase</keyword>
<organism evidence="9 10">
    <name type="scientific">Pholiota conissans</name>
    <dbReference type="NCBI Taxonomy" id="109636"/>
    <lineage>
        <taxon>Eukaryota</taxon>
        <taxon>Fungi</taxon>
        <taxon>Dikarya</taxon>
        <taxon>Basidiomycota</taxon>
        <taxon>Agaricomycotina</taxon>
        <taxon>Agaricomycetes</taxon>
        <taxon>Agaricomycetidae</taxon>
        <taxon>Agaricales</taxon>
        <taxon>Agaricineae</taxon>
        <taxon>Strophariaceae</taxon>
        <taxon>Pholiota</taxon>
    </lineage>
</organism>
<comment type="caution">
    <text evidence="9">The sequence shown here is derived from an EMBL/GenBank/DDBJ whole genome shotgun (WGS) entry which is preliminary data.</text>
</comment>
<evidence type="ECO:0000313" key="10">
    <source>
        <dbReference type="Proteomes" id="UP000807469"/>
    </source>
</evidence>
<dbReference type="InterPro" id="IPR007342">
    <property type="entry name" value="PsuG"/>
</dbReference>
<evidence type="ECO:0000256" key="7">
    <source>
        <dbReference type="ARBA" id="ARBA00023295"/>
    </source>
</evidence>
<gene>
    <name evidence="9" type="ORF">BDN70DRAFT_876862</name>
</gene>
<reference evidence="9" key="1">
    <citation type="submission" date="2020-11" db="EMBL/GenBank/DDBJ databases">
        <authorList>
            <consortium name="DOE Joint Genome Institute"/>
            <person name="Ahrendt S."/>
            <person name="Riley R."/>
            <person name="Andreopoulos W."/>
            <person name="Labutti K."/>
            <person name="Pangilinan J."/>
            <person name="Ruiz-Duenas F.J."/>
            <person name="Barrasa J.M."/>
            <person name="Sanchez-Garcia M."/>
            <person name="Camarero S."/>
            <person name="Miyauchi S."/>
            <person name="Serrano A."/>
            <person name="Linde D."/>
            <person name="Babiker R."/>
            <person name="Drula E."/>
            <person name="Ayuso-Fernandez I."/>
            <person name="Pacheco R."/>
            <person name="Padilla G."/>
            <person name="Ferreira P."/>
            <person name="Barriuso J."/>
            <person name="Kellner H."/>
            <person name="Castanera R."/>
            <person name="Alfaro M."/>
            <person name="Ramirez L."/>
            <person name="Pisabarro A.G."/>
            <person name="Kuo A."/>
            <person name="Tritt A."/>
            <person name="Lipzen A."/>
            <person name="He G."/>
            <person name="Yan M."/>
            <person name="Ng V."/>
            <person name="Cullen D."/>
            <person name="Martin F."/>
            <person name="Rosso M.-N."/>
            <person name="Henrissat B."/>
            <person name="Hibbett D."/>
            <person name="Martinez A.T."/>
            <person name="Grigoriev I.V."/>
        </authorList>
    </citation>
    <scope>NUCLEOTIDE SEQUENCE</scope>
    <source>
        <strain evidence="9">CIRM-BRFM 674</strain>
    </source>
</reference>
<evidence type="ECO:0000256" key="5">
    <source>
        <dbReference type="ARBA" id="ARBA00023211"/>
    </source>
</evidence>
<keyword evidence="1" id="KW-0808">Transferase</keyword>
<keyword evidence="4" id="KW-0378">Hydrolase</keyword>
<dbReference type="SUPFAM" id="SSF110581">
    <property type="entry name" value="Indigoidine synthase A-like"/>
    <property type="match status" value="1"/>
</dbReference>
<keyword evidence="10" id="KW-1185">Reference proteome</keyword>
<dbReference type="PANTHER" id="PTHR42909">
    <property type="entry name" value="ZGC:136858"/>
    <property type="match status" value="1"/>
</dbReference>
<dbReference type="InterPro" id="IPR022830">
    <property type="entry name" value="Indigdn_synthA-like"/>
</dbReference>
<dbReference type="InterPro" id="IPR029056">
    <property type="entry name" value="Ribokinase-like"/>
</dbReference>
<dbReference type="Proteomes" id="UP000807469">
    <property type="component" value="Unassembled WGS sequence"/>
</dbReference>
<accession>A0A9P5Z3Z3</accession>
<dbReference type="InterPro" id="IPR011611">
    <property type="entry name" value="PfkB_dom"/>
</dbReference>
<dbReference type="HAMAP" id="MF_01876">
    <property type="entry name" value="PsiMP_glycosidase"/>
    <property type="match status" value="1"/>
</dbReference>
<dbReference type="SUPFAM" id="SSF53613">
    <property type="entry name" value="Ribokinase-like"/>
    <property type="match status" value="1"/>
</dbReference>
<evidence type="ECO:0000256" key="4">
    <source>
        <dbReference type="ARBA" id="ARBA00022801"/>
    </source>
</evidence>
<keyword evidence="3" id="KW-0418">Kinase</keyword>